<evidence type="ECO:0000313" key="3">
    <source>
        <dbReference type="Proteomes" id="UP000430466"/>
    </source>
</evidence>
<gene>
    <name evidence="2" type="ORF">GDZ32_08585</name>
</gene>
<sequence length="359" mass="37730">MHWLADLMAAIGVVLNGIPQGIMAMGLGFAVFPTTFSFLLVAALNFLFHSVAPVSFQAESLALTGSLGRDTSEFTSIIFGGSVIMAIIGFTETLPQIVRLLGNHIITAMMAGVGIMLAKIALNMSRTHQKSLAGWVSIAVAVITYLISHDLVWTICLSVILSSLYAVLVEHYHAELPAIVTTRKFVLTKPHFNKRVLRGALSLACLNIGANLSYGLITGQMTGIKPNPVNLNLLTSSQALADMGTSLLGGAPVETIISATASAPEPVIAGCLMMLIMAVILFSGWLPKIGRLVPSASIAGFLFVLGVFVTFPENATAALAGKEQLAATATMLLTALVDPFVGLFAGGFLKIVLPLLALL</sequence>
<evidence type="ECO:0000256" key="1">
    <source>
        <dbReference type="SAM" id="Phobius"/>
    </source>
</evidence>
<feature type="transmembrane region" description="Helical" evidence="1">
    <location>
        <begin position="267"/>
        <end position="285"/>
    </location>
</feature>
<dbReference type="Proteomes" id="UP000430466">
    <property type="component" value="Unassembled WGS sequence"/>
</dbReference>
<proteinExistence type="predicted"/>
<keyword evidence="1" id="KW-0812">Transmembrane</keyword>
<organism evidence="2 3">
    <name type="scientific">Lactobacillus helveticus</name>
    <name type="common">Lactobacillus suntoryeus</name>
    <dbReference type="NCBI Taxonomy" id="1587"/>
    <lineage>
        <taxon>Bacteria</taxon>
        <taxon>Bacillati</taxon>
        <taxon>Bacillota</taxon>
        <taxon>Bacilli</taxon>
        <taxon>Lactobacillales</taxon>
        <taxon>Lactobacillaceae</taxon>
        <taxon>Lactobacillus</taxon>
    </lineage>
</organism>
<feature type="transmembrane region" description="Helical" evidence="1">
    <location>
        <begin position="195"/>
        <end position="217"/>
    </location>
</feature>
<feature type="transmembrane region" description="Helical" evidence="1">
    <location>
        <begin position="130"/>
        <end position="146"/>
    </location>
</feature>
<feature type="transmembrane region" description="Helical" evidence="1">
    <location>
        <begin position="152"/>
        <end position="174"/>
    </location>
</feature>
<feature type="transmembrane region" description="Helical" evidence="1">
    <location>
        <begin position="74"/>
        <end position="91"/>
    </location>
</feature>
<dbReference type="AlphaFoldDB" id="A0A6A7K2S1"/>
<feature type="transmembrane region" description="Helical" evidence="1">
    <location>
        <begin position="292"/>
        <end position="311"/>
    </location>
</feature>
<dbReference type="RefSeq" id="WP_152724318.1">
    <property type="nucleotide sequence ID" value="NZ_WHOE01000101.1"/>
</dbReference>
<feature type="transmembrane region" description="Helical" evidence="1">
    <location>
        <begin position="38"/>
        <end position="62"/>
    </location>
</feature>
<keyword evidence="1" id="KW-0472">Membrane</keyword>
<dbReference type="EMBL" id="WHOE01000101">
    <property type="protein sequence ID" value="MPW14891.1"/>
    <property type="molecule type" value="Genomic_DNA"/>
</dbReference>
<reference evidence="2 3" key="1">
    <citation type="submission" date="2019-10" db="EMBL/GenBank/DDBJ databases">
        <title>Draft genome sequences of Lactobacillus strains.</title>
        <authorList>
            <person name="Cho G.-S."/>
            <person name="Fagbemigun O."/>
            <person name="Brinks E."/>
            <person name="Franz C.M.A.P."/>
        </authorList>
    </citation>
    <scope>NUCLEOTIDE SEQUENCE [LARGE SCALE GENOMIC DNA]</scope>
    <source>
        <strain evidence="2 3">313</strain>
    </source>
</reference>
<keyword evidence="1" id="KW-1133">Transmembrane helix</keyword>
<name>A0A6A7K2S1_LACHE</name>
<evidence type="ECO:0000313" key="2">
    <source>
        <dbReference type="EMBL" id="MPW14891.1"/>
    </source>
</evidence>
<feature type="transmembrane region" description="Helical" evidence="1">
    <location>
        <begin position="331"/>
        <end position="358"/>
    </location>
</feature>
<accession>A0A6A7K2S1</accession>
<feature type="transmembrane region" description="Helical" evidence="1">
    <location>
        <begin position="97"/>
        <end position="118"/>
    </location>
</feature>
<comment type="caution">
    <text evidence="2">The sequence shown here is derived from an EMBL/GenBank/DDBJ whole genome shotgun (WGS) entry which is preliminary data.</text>
</comment>
<feature type="transmembrane region" description="Helical" evidence="1">
    <location>
        <begin position="7"/>
        <end position="32"/>
    </location>
</feature>
<protein>
    <submittedName>
        <fullName evidence="2">NCS2 family permease</fullName>
    </submittedName>
</protein>